<name>A0AAW0BPW5_9AGAR</name>
<gene>
    <name evidence="3" type="ORF">R3P38DRAFT_3187515</name>
    <name evidence="2" type="ORF">R3P38DRAFT_3189733</name>
</gene>
<organism evidence="2 4">
    <name type="scientific">Favolaschia claudopus</name>
    <dbReference type="NCBI Taxonomy" id="2862362"/>
    <lineage>
        <taxon>Eukaryota</taxon>
        <taxon>Fungi</taxon>
        <taxon>Dikarya</taxon>
        <taxon>Basidiomycota</taxon>
        <taxon>Agaricomycotina</taxon>
        <taxon>Agaricomycetes</taxon>
        <taxon>Agaricomycetidae</taxon>
        <taxon>Agaricales</taxon>
        <taxon>Marasmiineae</taxon>
        <taxon>Mycenaceae</taxon>
        <taxon>Favolaschia</taxon>
    </lineage>
</organism>
<dbReference type="Pfam" id="PF01612">
    <property type="entry name" value="DNA_pol_A_exo1"/>
    <property type="match status" value="1"/>
</dbReference>
<dbReference type="InterPro" id="IPR002562">
    <property type="entry name" value="3'-5'_exonuclease_dom"/>
</dbReference>
<dbReference type="EMBL" id="JAWWNJ010000028">
    <property type="protein sequence ID" value="KAK7028255.1"/>
    <property type="molecule type" value="Genomic_DNA"/>
</dbReference>
<reference evidence="2 4" key="1">
    <citation type="journal article" date="2024" name="J Genomics">
        <title>Draft genome sequencing and assembly of Favolaschia claudopus CIRM-BRFM 2984 isolated from oak limbs.</title>
        <authorList>
            <person name="Navarro D."/>
            <person name="Drula E."/>
            <person name="Chaduli D."/>
            <person name="Cazenave R."/>
            <person name="Ahrendt S."/>
            <person name="Wang J."/>
            <person name="Lipzen A."/>
            <person name="Daum C."/>
            <person name="Barry K."/>
            <person name="Grigoriev I.V."/>
            <person name="Favel A."/>
            <person name="Rosso M.N."/>
            <person name="Martin F."/>
        </authorList>
    </citation>
    <scope>NUCLEOTIDE SEQUENCE [LARGE SCALE GENOMIC DNA]</scope>
    <source>
        <strain evidence="2 4">CIRM-BRFM 2984</strain>
    </source>
</reference>
<dbReference type="Gene3D" id="3.30.420.10">
    <property type="entry name" value="Ribonuclease H-like superfamily/Ribonuclease H"/>
    <property type="match status" value="1"/>
</dbReference>
<dbReference type="AlphaFoldDB" id="A0AAW0BPW5"/>
<keyword evidence="4" id="KW-1185">Reference proteome</keyword>
<protein>
    <submittedName>
        <fullName evidence="2">Ribonuclease H-like domain-containing protein</fullName>
    </submittedName>
</protein>
<feature type="domain" description="3'-5' exonuclease" evidence="1">
    <location>
        <begin position="52"/>
        <end position="213"/>
    </location>
</feature>
<sequence length="279" mass="31740">MAAPSSETFVWFEERPVVIHVPQAPVFYGPHWPFTVARPITLAFDAATVNHHLAHVSEGMEIGLDVEFKIDPTNASSQQTCMVQVATPDVLLVADMTVIIGLPAELRRILESRKIVKLGVGLNSDASILYKDFGVDSFNLRDLGYMIRIAYPERFADECNNVSLQACVEHIFSLTLSKQLRKYDWRQGIPPPGASNRDAVIHYAAADAEATLMMNRPIQLAVRDKAIFLHRHLPSYWYTYHYVQDACVRILLDWNNEVVGWKWTICPWYAKGKFSGYWE</sequence>
<dbReference type="SUPFAM" id="SSF53098">
    <property type="entry name" value="Ribonuclease H-like"/>
    <property type="match status" value="1"/>
</dbReference>
<dbReference type="Proteomes" id="UP001362999">
    <property type="component" value="Unassembled WGS sequence"/>
</dbReference>
<accession>A0AAW0BPW5</accession>
<evidence type="ECO:0000259" key="1">
    <source>
        <dbReference type="Pfam" id="PF01612"/>
    </source>
</evidence>
<evidence type="ECO:0000313" key="3">
    <source>
        <dbReference type="EMBL" id="KAK7031793.1"/>
    </source>
</evidence>
<dbReference type="InterPro" id="IPR012337">
    <property type="entry name" value="RNaseH-like_sf"/>
</dbReference>
<dbReference type="InterPro" id="IPR036397">
    <property type="entry name" value="RNaseH_sf"/>
</dbReference>
<dbReference type="GO" id="GO:0003676">
    <property type="term" value="F:nucleic acid binding"/>
    <property type="evidence" value="ECO:0007669"/>
    <property type="project" value="InterPro"/>
</dbReference>
<comment type="caution">
    <text evidence="2">The sequence shown here is derived from an EMBL/GenBank/DDBJ whole genome shotgun (WGS) entry which is preliminary data.</text>
</comment>
<evidence type="ECO:0000313" key="4">
    <source>
        <dbReference type="Proteomes" id="UP001362999"/>
    </source>
</evidence>
<proteinExistence type="predicted"/>
<evidence type="ECO:0000313" key="2">
    <source>
        <dbReference type="EMBL" id="KAK7028255.1"/>
    </source>
</evidence>
<dbReference type="GO" id="GO:0008408">
    <property type="term" value="F:3'-5' exonuclease activity"/>
    <property type="evidence" value="ECO:0007669"/>
    <property type="project" value="InterPro"/>
</dbReference>
<dbReference type="GO" id="GO:0006139">
    <property type="term" value="P:nucleobase-containing compound metabolic process"/>
    <property type="evidence" value="ECO:0007669"/>
    <property type="project" value="InterPro"/>
</dbReference>
<dbReference type="EMBL" id="JAWWNJ010000024">
    <property type="protein sequence ID" value="KAK7031793.1"/>
    <property type="molecule type" value="Genomic_DNA"/>
</dbReference>